<evidence type="ECO:0008006" key="2">
    <source>
        <dbReference type="Google" id="ProtNLM"/>
    </source>
</evidence>
<evidence type="ECO:0000313" key="1">
    <source>
        <dbReference type="EMBL" id="AFD03141.1"/>
    </source>
</evidence>
<sequence>MLKTRYGDTIRLVTQPNHAVAAGYMASHWGNEEFTKLGFYDNCSEPEKLAAETIFGIAEHDNGWWEWEASPTSSESDKLPLGLAEVLSDPIESTQRWRIGTTRFEDSHPYASLLINFHAYRLYNKIHEEESSIHPLFGDSKSISNENSPQATSLIEILRNQQERLKEHLDSLGGWHKDAIRPEILLPHARMTQIFDALSLHLCSDFIPPVSGKAKGLGRDEVELKHIPRKNWEDKVKLHITPQDDGTLVCDPYPFDENNLVVPIVITEIENFSQNEVSLMEIYKIPKKIVSFTFQKSN</sequence>
<dbReference type="EMBL" id="JQ085816">
    <property type="protein sequence ID" value="AFD03141.1"/>
    <property type="molecule type" value="Genomic_DNA"/>
</dbReference>
<dbReference type="InterPro" id="IPR024992">
    <property type="entry name" value="DUF3891"/>
</dbReference>
<reference evidence="1" key="1">
    <citation type="submission" date="2011-11" db="EMBL/GenBank/DDBJ databases">
        <title>Construction and analysis of a metagenome of deep-sea sediment.</title>
        <authorList>
            <person name="Huo Y.-Y."/>
            <person name="Cheng H."/>
            <person name="Wu M."/>
        </authorList>
    </citation>
    <scope>NUCLEOTIDE SEQUENCE</scope>
</reference>
<name>H9BWG9_9BACT</name>
<organism evidence="1">
    <name type="scientific">uncultured bacterium W5-77b</name>
    <dbReference type="NCBI Taxonomy" id="1131000"/>
    <lineage>
        <taxon>Bacteria</taxon>
        <taxon>environmental samples</taxon>
    </lineage>
</organism>
<proteinExistence type="predicted"/>
<protein>
    <recommendedName>
        <fullName evidence="2">DUF3891 family protein</fullName>
    </recommendedName>
</protein>
<dbReference type="Pfam" id="PF13030">
    <property type="entry name" value="DUF3891"/>
    <property type="match status" value="1"/>
</dbReference>
<dbReference type="AlphaFoldDB" id="H9BWG9"/>
<accession>H9BWG9</accession>